<evidence type="ECO:0000256" key="2">
    <source>
        <dbReference type="ARBA" id="ARBA00022801"/>
    </source>
</evidence>
<accession>A0ABN3KC30</accession>
<keyword evidence="8" id="KW-1185">Reference proteome</keyword>
<evidence type="ECO:0000256" key="5">
    <source>
        <dbReference type="SAM" id="MobiDB-lite"/>
    </source>
</evidence>
<dbReference type="InterPro" id="IPR027417">
    <property type="entry name" value="P-loop_NTPase"/>
</dbReference>
<dbReference type="EMBL" id="BAAASZ010000030">
    <property type="protein sequence ID" value="GAA2455274.1"/>
    <property type="molecule type" value="Genomic_DNA"/>
</dbReference>
<dbReference type="Proteomes" id="UP001501638">
    <property type="component" value="Unassembled WGS sequence"/>
</dbReference>
<keyword evidence="2" id="KW-0378">Hydrolase</keyword>
<evidence type="ECO:0000256" key="1">
    <source>
        <dbReference type="ARBA" id="ARBA00022741"/>
    </source>
</evidence>
<evidence type="ECO:0000259" key="6">
    <source>
        <dbReference type="Pfam" id="PF00580"/>
    </source>
</evidence>
<comment type="caution">
    <text evidence="7">The sequence shown here is derived from an EMBL/GenBank/DDBJ whole genome shotgun (WGS) entry which is preliminary data.</text>
</comment>
<reference evidence="7 8" key="1">
    <citation type="journal article" date="2019" name="Int. J. Syst. Evol. Microbiol.">
        <title>The Global Catalogue of Microorganisms (GCM) 10K type strain sequencing project: providing services to taxonomists for standard genome sequencing and annotation.</title>
        <authorList>
            <consortium name="The Broad Institute Genomics Platform"/>
            <consortium name="The Broad Institute Genome Sequencing Center for Infectious Disease"/>
            <person name="Wu L."/>
            <person name="Ma J."/>
        </authorList>
    </citation>
    <scope>NUCLEOTIDE SEQUENCE [LARGE SCALE GENOMIC DNA]</scope>
    <source>
        <strain evidence="7 8">JCM 6305</strain>
    </source>
</reference>
<organism evidence="7 8">
    <name type="scientific">Streptomyces macrosporus</name>
    <dbReference type="NCBI Taxonomy" id="44032"/>
    <lineage>
        <taxon>Bacteria</taxon>
        <taxon>Bacillati</taxon>
        <taxon>Actinomycetota</taxon>
        <taxon>Actinomycetes</taxon>
        <taxon>Kitasatosporales</taxon>
        <taxon>Streptomycetaceae</taxon>
        <taxon>Streptomyces</taxon>
    </lineage>
</organism>
<protein>
    <recommendedName>
        <fullName evidence="6">UvrD-like helicase ATP-binding domain-containing protein</fullName>
    </recommendedName>
</protein>
<evidence type="ECO:0000313" key="8">
    <source>
        <dbReference type="Proteomes" id="UP001501638"/>
    </source>
</evidence>
<feature type="domain" description="UvrD-like helicase ATP-binding" evidence="6">
    <location>
        <begin position="12"/>
        <end position="68"/>
    </location>
</feature>
<name>A0ABN3KC30_9ACTN</name>
<feature type="compositionally biased region" description="Basic and acidic residues" evidence="5">
    <location>
        <begin position="82"/>
        <end position="109"/>
    </location>
</feature>
<dbReference type="Gene3D" id="3.40.50.300">
    <property type="entry name" value="P-loop containing nucleotide triphosphate hydrolases"/>
    <property type="match status" value="1"/>
</dbReference>
<dbReference type="Pfam" id="PF00580">
    <property type="entry name" value="UvrD-helicase"/>
    <property type="match status" value="1"/>
</dbReference>
<keyword evidence="1" id="KW-0547">Nucleotide-binding</keyword>
<dbReference type="SUPFAM" id="SSF52540">
    <property type="entry name" value="P-loop containing nucleoside triphosphate hydrolases"/>
    <property type="match status" value="1"/>
</dbReference>
<feature type="region of interest" description="Disordered" evidence="5">
    <location>
        <begin position="79"/>
        <end position="109"/>
    </location>
</feature>
<evidence type="ECO:0000256" key="3">
    <source>
        <dbReference type="ARBA" id="ARBA00022806"/>
    </source>
</evidence>
<proteinExistence type="predicted"/>
<sequence length="109" mass="12247">METALRDSAMRDVLRLHLTQTVRVLVIDEIFDANALDLSLVRLAADAGLDVTVVGDPWQALYGFRGAARALRHAGKSRCRVRQGEEGRRADRRGAVPEWGDDRRHRATR</sequence>
<evidence type="ECO:0000256" key="4">
    <source>
        <dbReference type="ARBA" id="ARBA00022840"/>
    </source>
</evidence>
<keyword evidence="4" id="KW-0067">ATP-binding</keyword>
<gene>
    <name evidence="7" type="ORF">GCM10010405_44140</name>
</gene>
<dbReference type="InterPro" id="IPR014016">
    <property type="entry name" value="UvrD-like_ATP-bd"/>
</dbReference>
<evidence type="ECO:0000313" key="7">
    <source>
        <dbReference type="EMBL" id="GAA2455274.1"/>
    </source>
</evidence>
<keyword evidence="3" id="KW-0347">Helicase</keyword>